<dbReference type="Pfam" id="PF00179">
    <property type="entry name" value="UQ_con"/>
    <property type="match status" value="1"/>
</dbReference>
<evidence type="ECO:0000256" key="2">
    <source>
        <dbReference type="ARBA" id="ARBA00022786"/>
    </source>
</evidence>
<evidence type="ECO:0000256" key="1">
    <source>
        <dbReference type="ARBA" id="ARBA00022679"/>
    </source>
</evidence>
<dbReference type="Proteomes" id="UP001470230">
    <property type="component" value="Unassembled WGS sequence"/>
</dbReference>
<feature type="domain" description="UBC core" evidence="5">
    <location>
        <begin position="1"/>
        <end position="147"/>
    </location>
</feature>
<evidence type="ECO:0000313" key="7">
    <source>
        <dbReference type="Proteomes" id="UP001470230"/>
    </source>
</evidence>
<comment type="similarity">
    <text evidence="4">Belongs to the ubiquitin-conjugating enzyme family.</text>
</comment>
<evidence type="ECO:0000256" key="3">
    <source>
        <dbReference type="PROSITE-ProRule" id="PRU10133"/>
    </source>
</evidence>
<name>A0ABR2H5G6_9EUKA</name>
<evidence type="ECO:0000256" key="4">
    <source>
        <dbReference type="RuleBase" id="RU362109"/>
    </source>
</evidence>
<keyword evidence="4" id="KW-0067">ATP-binding</keyword>
<dbReference type="SUPFAM" id="SSF54495">
    <property type="entry name" value="UBC-like"/>
    <property type="match status" value="1"/>
</dbReference>
<protein>
    <submittedName>
        <fullName evidence="6">Ubiquitin-conjugating enzyme E2 D1</fullName>
    </submittedName>
</protein>
<keyword evidence="7" id="KW-1185">Reference proteome</keyword>
<comment type="caution">
    <text evidence="6">The sequence shown here is derived from an EMBL/GenBank/DDBJ whole genome shotgun (WGS) entry which is preliminary data.</text>
</comment>
<dbReference type="InterPro" id="IPR023313">
    <property type="entry name" value="UBQ-conjugating_AS"/>
</dbReference>
<evidence type="ECO:0000313" key="6">
    <source>
        <dbReference type="EMBL" id="KAK8840812.1"/>
    </source>
</evidence>
<reference evidence="6 7" key="1">
    <citation type="submission" date="2024-04" db="EMBL/GenBank/DDBJ databases">
        <title>Tritrichomonas musculus Genome.</title>
        <authorList>
            <person name="Alves-Ferreira E."/>
            <person name="Grigg M."/>
            <person name="Lorenzi H."/>
            <person name="Galac M."/>
        </authorList>
    </citation>
    <scope>NUCLEOTIDE SEQUENCE [LARGE SCALE GENOMIC DNA]</scope>
    <source>
        <strain evidence="6 7">EAF2021</strain>
    </source>
</reference>
<organism evidence="6 7">
    <name type="scientific">Tritrichomonas musculus</name>
    <dbReference type="NCBI Taxonomy" id="1915356"/>
    <lineage>
        <taxon>Eukaryota</taxon>
        <taxon>Metamonada</taxon>
        <taxon>Parabasalia</taxon>
        <taxon>Tritrichomonadida</taxon>
        <taxon>Tritrichomonadidae</taxon>
        <taxon>Tritrichomonas</taxon>
    </lineage>
</organism>
<dbReference type="InterPro" id="IPR000608">
    <property type="entry name" value="UBC"/>
</dbReference>
<dbReference type="SMART" id="SM00212">
    <property type="entry name" value="UBCc"/>
    <property type="match status" value="1"/>
</dbReference>
<proteinExistence type="inferred from homology"/>
<gene>
    <name evidence="6" type="ORF">M9Y10_027636</name>
</gene>
<dbReference type="PROSITE" id="PS50127">
    <property type="entry name" value="UBC_2"/>
    <property type="match status" value="1"/>
</dbReference>
<dbReference type="PROSITE" id="PS00183">
    <property type="entry name" value="UBC_1"/>
    <property type="match status" value="1"/>
</dbReference>
<dbReference type="InterPro" id="IPR016135">
    <property type="entry name" value="UBQ-conjugating_enzyme/RWD"/>
</dbReference>
<sequence length="147" mass="16827">MAVRRIQKELKEILRDPPCNCSAGPDGENMFKWNATLIGPPDTPYENGVFNLIIDLPQDYPFKPPTVTFKTQIFHPNINTNGNVCLDILKAKWVSTMSISKILLSICCLLAFPNPDSPYNKEAANLYRDNLQEYNKKVREYTQKYAK</sequence>
<keyword evidence="2 4" id="KW-0833">Ubl conjugation pathway</keyword>
<accession>A0ABR2H5G6</accession>
<keyword evidence="4" id="KW-0547">Nucleotide-binding</keyword>
<feature type="active site" description="Glycyl thioester intermediate" evidence="3">
    <location>
        <position position="85"/>
    </location>
</feature>
<dbReference type="InterPro" id="IPR050113">
    <property type="entry name" value="Ub_conjugating_enzyme"/>
</dbReference>
<dbReference type="EMBL" id="JAPFFF010000043">
    <property type="protein sequence ID" value="KAK8840812.1"/>
    <property type="molecule type" value="Genomic_DNA"/>
</dbReference>
<evidence type="ECO:0000259" key="5">
    <source>
        <dbReference type="PROSITE" id="PS50127"/>
    </source>
</evidence>
<keyword evidence="1" id="KW-0808">Transferase</keyword>
<dbReference type="Gene3D" id="3.10.110.10">
    <property type="entry name" value="Ubiquitin Conjugating Enzyme"/>
    <property type="match status" value="1"/>
</dbReference>
<dbReference type="PANTHER" id="PTHR24067">
    <property type="entry name" value="UBIQUITIN-CONJUGATING ENZYME E2"/>
    <property type="match status" value="1"/>
</dbReference>